<dbReference type="GeneID" id="5002613"/>
<dbReference type="HOGENOM" id="CLU_1291905_0_0_1"/>
<dbReference type="STRING" id="436017.A4RY97"/>
<dbReference type="GO" id="GO:0009190">
    <property type="term" value="P:cyclic nucleotide biosynthetic process"/>
    <property type="evidence" value="ECO:0007669"/>
    <property type="project" value="InterPro"/>
</dbReference>
<gene>
    <name evidence="3" type="ORF">OSTLU_40949</name>
</gene>
<feature type="chain" id="PRO_5002672975" description="Guanylate cyclase domain-containing protein" evidence="1">
    <location>
        <begin position="18"/>
        <end position="214"/>
    </location>
</feature>
<evidence type="ECO:0000259" key="2">
    <source>
        <dbReference type="PROSITE" id="PS50125"/>
    </source>
</evidence>
<evidence type="ECO:0000256" key="1">
    <source>
        <dbReference type="SAM" id="SignalP"/>
    </source>
</evidence>
<accession>A4RY97</accession>
<feature type="domain" description="Guanylate cyclase" evidence="2">
    <location>
        <begin position="34"/>
        <end position="193"/>
    </location>
</feature>
<dbReference type="PANTHER" id="PTHR43081">
    <property type="entry name" value="ADENYLATE CYCLASE, TERMINAL-DIFFERENTIATION SPECIFIC-RELATED"/>
    <property type="match status" value="1"/>
</dbReference>
<keyword evidence="4" id="KW-1185">Reference proteome</keyword>
<dbReference type="Proteomes" id="UP000001568">
    <property type="component" value="Chromosome 6"/>
</dbReference>
<feature type="non-terminal residue" evidence="3">
    <location>
        <position position="214"/>
    </location>
</feature>
<dbReference type="AlphaFoldDB" id="A4RY97"/>
<organism evidence="3 4">
    <name type="scientific">Ostreococcus lucimarinus (strain CCE9901)</name>
    <dbReference type="NCBI Taxonomy" id="436017"/>
    <lineage>
        <taxon>Eukaryota</taxon>
        <taxon>Viridiplantae</taxon>
        <taxon>Chlorophyta</taxon>
        <taxon>Mamiellophyceae</taxon>
        <taxon>Mamiellales</taxon>
        <taxon>Bathycoccaceae</taxon>
        <taxon>Ostreococcus</taxon>
    </lineage>
</organism>
<dbReference type="EMBL" id="CP000586">
    <property type="protein sequence ID" value="ABO96424.1"/>
    <property type="molecule type" value="Genomic_DNA"/>
</dbReference>
<sequence length="214" mass="23835">MFAFFGGALLKSLFVQTILNQYKRSHPPTDAEVTIVVTDVQASTQLWQKASVHMNRALAIHDKIMRAAIHQTFGYEVLTEGDSFVIAFHSAGDALKFAMLVQERMQNYAWDSPLIRVCNEVYDAYDAEIFEQATQGRNFKAKELLLNAVSSRRIHGLRVRIGMHTGFCQSRTHPTTRRREYYKGAVTIASAVSDCATGGQTVISGETMAAILGE</sequence>
<protein>
    <recommendedName>
        <fullName evidence="2">Guanylate cyclase domain-containing protein</fullName>
    </recommendedName>
</protein>
<dbReference type="Gene3D" id="3.30.70.1230">
    <property type="entry name" value="Nucleotide cyclase"/>
    <property type="match status" value="1"/>
</dbReference>
<evidence type="ECO:0000313" key="3">
    <source>
        <dbReference type="EMBL" id="ABO96424.1"/>
    </source>
</evidence>
<dbReference type="PANTHER" id="PTHR43081:SF1">
    <property type="entry name" value="ADENYLATE CYCLASE, TERMINAL-DIFFERENTIATION SPECIFIC"/>
    <property type="match status" value="1"/>
</dbReference>
<dbReference type="RefSeq" id="XP_001418131.1">
    <property type="nucleotide sequence ID" value="XM_001418094.1"/>
</dbReference>
<dbReference type="SUPFAM" id="SSF55073">
    <property type="entry name" value="Nucleotide cyclase"/>
    <property type="match status" value="1"/>
</dbReference>
<dbReference type="Gramene" id="ABO96424">
    <property type="protein sequence ID" value="ABO96424"/>
    <property type="gene ID" value="OSTLU_40949"/>
</dbReference>
<evidence type="ECO:0000313" key="4">
    <source>
        <dbReference type="Proteomes" id="UP000001568"/>
    </source>
</evidence>
<dbReference type="Pfam" id="PF00211">
    <property type="entry name" value="Guanylate_cyc"/>
    <property type="match status" value="1"/>
</dbReference>
<dbReference type="SMART" id="SM00044">
    <property type="entry name" value="CYCc"/>
    <property type="match status" value="1"/>
</dbReference>
<dbReference type="InterPro" id="IPR029787">
    <property type="entry name" value="Nucleotide_cyclase"/>
</dbReference>
<dbReference type="GO" id="GO:0035556">
    <property type="term" value="P:intracellular signal transduction"/>
    <property type="evidence" value="ECO:0007669"/>
    <property type="project" value="InterPro"/>
</dbReference>
<dbReference type="PROSITE" id="PS50125">
    <property type="entry name" value="GUANYLATE_CYCLASE_2"/>
    <property type="match status" value="1"/>
</dbReference>
<dbReference type="InterPro" id="IPR050697">
    <property type="entry name" value="Adenylyl/Guanylyl_Cyclase_3/4"/>
</dbReference>
<keyword evidence="1" id="KW-0732">Signal</keyword>
<dbReference type="KEGG" id="olu:OSTLU_40949"/>
<dbReference type="InterPro" id="IPR001054">
    <property type="entry name" value="A/G_cyclase"/>
</dbReference>
<proteinExistence type="predicted"/>
<reference evidence="3 4" key="1">
    <citation type="journal article" date="2007" name="Proc. Natl. Acad. Sci. U.S.A.">
        <title>The tiny eukaryote Ostreococcus provides genomic insights into the paradox of plankton speciation.</title>
        <authorList>
            <person name="Palenik B."/>
            <person name="Grimwood J."/>
            <person name="Aerts A."/>
            <person name="Rouze P."/>
            <person name="Salamov A."/>
            <person name="Putnam N."/>
            <person name="Dupont C."/>
            <person name="Jorgensen R."/>
            <person name="Derelle E."/>
            <person name="Rombauts S."/>
            <person name="Zhou K."/>
            <person name="Otillar R."/>
            <person name="Merchant S.S."/>
            <person name="Podell S."/>
            <person name="Gaasterland T."/>
            <person name="Napoli C."/>
            <person name="Gendler K."/>
            <person name="Manuell A."/>
            <person name="Tai V."/>
            <person name="Vallon O."/>
            <person name="Piganeau G."/>
            <person name="Jancek S."/>
            <person name="Heijde M."/>
            <person name="Jabbari K."/>
            <person name="Bowler C."/>
            <person name="Lohr M."/>
            <person name="Robbens S."/>
            <person name="Werner G."/>
            <person name="Dubchak I."/>
            <person name="Pazour G.J."/>
            <person name="Ren Q."/>
            <person name="Paulsen I."/>
            <person name="Delwiche C."/>
            <person name="Schmutz J."/>
            <person name="Rokhsar D."/>
            <person name="Van de Peer Y."/>
            <person name="Moreau H."/>
            <person name="Grigoriev I.V."/>
        </authorList>
    </citation>
    <scope>NUCLEOTIDE SEQUENCE [LARGE SCALE GENOMIC DNA]</scope>
    <source>
        <strain evidence="3 4">CCE9901</strain>
    </source>
</reference>
<feature type="signal peptide" evidence="1">
    <location>
        <begin position="1"/>
        <end position="17"/>
    </location>
</feature>
<dbReference type="OrthoDB" id="551218at2759"/>
<name>A4RY97_OSTLU</name>
<dbReference type="eggNOG" id="KOG0618">
    <property type="taxonomic scope" value="Eukaryota"/>
</dbReference>